<evidence type="ECO:0000313" key="3">
    <source>
        <dbReference type="Proteomes" id="UP001301769"/>
    </source>
</evidence>
<dbReference type="Proteomes" id="UP001301769">
    <property type="component" value="Unassembled WGS sequence"/>
</dbReference>
<keyword evidence="1" id="KW-0812">Transmembrane</keyword>
<protein>
    <submittedName>
        <fullName evidence="2">Uncharacterized protein</fullName>
    </submittedName>
</protein>
<evidence type="ECO:0000313" key="2">
    <source>
        <dbReference type="EMBL" id="KAK4219413.1"/>
    </source>
</evidence>
<dbReference type="EMBL" id="MU858048">
    <property type="protein sequence ID" value="KAK4219413.1"/>
    <property type="molecule type" value="Genomic_DNA"/>
</dbReference>
<comment type="caution">
    <text evidence="2">The sequence shown here is derived from an EMBL/GenBank/DDBJ whole genome shotgun (WGS) entry which is preliminary data.</text>
</comment>
<accession>A0AAN7BCZ5</accession>
<reference evidence="2" key="1">
    <citation type="journal article" date="2023" name="Mol. Phylogenet. Evol.">
        <title>Genome-scale phylogeny and comparative genomics of the fungal order Sordariales.</title>
        <authorList>
            <person name="Hensen N."/>
            <person name="Bonometti L."/>
            <person name="Westerberg I."/>
            <person name="Brannstrom I.O."/>
            <person name="Guillou S."/>
            <person name="Cros-Aarteil S."/>
            <person name="Calhoun S."/>
            <person name="Haridas S."/>
            <person name="Kuo A."/>
            <person name="Mondo S."/>
            <person name="Pangilinan J."/>
            <person name="Riley R."/>
            <person name="LaButti K."/>
            <person name="Andreopoulos B."/>
            <person name="Lipzen A."/>
            <person name="Chen C."/>
            <person name="Yan M."/>
            <person name="Daum C."/>
            <person name="Ng V."/>
            <person name="Clum A."/>
            <person name="Steindorff A."/>
            <person name="Ohm R.A."/>
            <person name="Martin F."/>
            <person name="Silar P."/>
            <person name="Natvig D.O."/>
            <person name="Lalanne C."/>
            <person name="Gautier V."/>
            <person name="Ament-Velasquez S.L."/>
            <person name="Kruys A."/>
            <person name="Hutchinson M.I."/>
            <person name="Powell A.J."/>
            <person name="Barry K."/>
            <person name="Miller A.N."/>
            <person name="Grigoriev I.V."/>
            <person name="Debuchy R."/>
            <person name="Gladieux P."/>
            <person name="Hiltunen Thoren M."/>
            <person name="Johannesson H."/>
        </authorList>
    </citation>
    <scope>NUCLEOTIDE SEQUENCE</scope>
    <source>
        <strain evidence="2">PSN293</strain>
    </source>
</reference>
<sequence length="174" mass="20500">MGWLVGSRVYRRKASKASLVFSPFFGSGFQLPPLLFFFFFFFFSLERFGSTDDWQQGSREKEKASDYFGGFVANIIIRHEERLLSLKNNTHTHSRLSHFLYCSFLSFIFFILLSQHKLDFFLSVFQVSLIRNWHTHSKRAHSLYLPYVYKHPLPLLLAYGSTPTLPVYYLCNNL</sequence>
<feature type="transmembrane region" description="Helical" evidence="1">
    <location>
        <begin position="20"/>
        <end position="43"/>
    </location>
</feature>
<reference evidence="2" key="2">
    <citation type="submission" date="2023-05" db="EMBL/GenBank/DDBJ databases">
        <authorList>
            <consortium name="Lawrence Berkeley National Laboratory"/>
            <person name="Steindorff A."/>
            <person name="Hensen N."/>
            <person name="Bonometti L."/>
            <person name="Westerberg I."/>
            <person name="Brannstrom I.O."/>
            <person name="Guillou S."/>
            <person name="Cros-Aarteil S."/>
            <person name="Calhoun S."/>
            <person name="Haridas S."/>
            <person name="Kuo A."/>
            <person name="Mondo S."/>
            <person name="Pangilinan J."/>
            <person name="Riley R."/>
            <person name="Labutti K."/>
            <person name="Andreopoulos B."/>
            <person name="Lipzen A."/>
            <person name="Chen C."/>
            <person name="Yanf M."/>
            <person name="Daum C."/>
            <person name="Ng V."/>
            <person name="Clum A."/>
            <person name="Ohm R."/>
            <person name="Martin F."/>
            <person name="Silar P."/>
            <person name="Natvig D."/>
            <person name="Lalanne C."/>
            <person name="Gautier V."/>
            <person name="Ament-Velasquez S.L."/>
            <person name="Kruys A."/>
            <person name="Hutchinson M.I."/>
            <person name="Powell A.J."/>
            <person name="Barry K."/>
            <person name="Miller A.N."/>
            <person name="Grigoriev I.V."/>
            <person name="Debuchy R."/>
            <person name="Gladieux P."/>
            <person name="Thoren M.H."/>
            <person name="Johannesson H."/>
        </authorList>
    </citation>
    <scope>NUCLEOTIDE SEQUENCE</scope>
    <source>
        <strain evidence="2">PSN293</strain>
    </source>
</reference>
<name>A0AAN7BCZ5_9PEZI</name>
<dbReference type="AlphaFoldDB" id="A0AAN7BCZ5"/>
<organism evidence="2 3">
    <name type="scientific">Rhypophila decipiens</name>
    <dbReference type="NCBI Taxonomy" id="261697"/>
    <lineage>
        <taxon>Eukaryota</taxon>
        <taxon>Fungi</taxon>
        <taxon>Dikarya</taxon>
        <taxon>Ascomycota</taxon>
        <taxon>Pezizomycotina</taxon>
        <taxon>Sordariomycetes</taxon>
        <taxon>Sordariomycetidae</taxon>
        <taxon>Sordariales</taxon>
        <taxon>Naviculisporaceae</taxon>
        <taxon>Rhypophila</taxon>
    </lineage>
</organism>
<gene>
    <name evidence="2" type="ORF">QBC37DRAFT_135467</name>
</gene>
<keyword evidence="1" id="KW-0472">Membrane</keyword>
<keyword evidence="1" id="KW-1133">Transmembrane helix</keyword>
<proteinExistence type="predicted"/>
<evidence type="ECO:0000256" key="1">
    <source>
        <dbReference type="SAM" id="Phobius"/>
    </source>
</evidence>
<keyword evidence="3" id="KW-1185">Reference proteome</keyword>
<feature type="transmembrane region" description="Helical" evidence="1">
    <location>
        <begin position="96"/>
        <end position="113"/>
    </location>
</feature>